<dbReference type="InterPro" id="IPR010310">
    <property type="entry name" value="T7SS_ESAT-6-like"/>
</dbReference>
<dbReference type="SUPFAM" id="SSF140453">
    <property type="entry name" value="EsxAB dimer-like"/>
    <property type="match status" value="1"/>
</dbReference>
<dbReference type="Gene3D" id="1.10.287.1060">
    <property type="entry name" value="ESAT-6-like"/>
    <property type="match status" value="1"/>
</dbReference>
<evidence type="ECO:0000313" key="1">
    <source>
        <dbReference type="EMBL" id="MBS5146965.1"/>
    </source>
</evidence>
<protein>
    <submittedName>
        <fullName evidence="1">WXG100 family type VII secretion target</fullName>
    </submittedName>
</protein>
<reference evidence="1" key="1">
    <citation type="submission" date="2021-02" db="EMBL/GenBank/DDBJ databases">
        <title>Infant gut strain persistence is associated with maternal origin, phylogeny, and functional potential including surface adhesion and iron acquisition.</title>
        <authorList>
            <person name="Lou Y.C."/>
        </authorList>
    </citation>
    <scope>NUCLEOTIDE SEQUENCE</scope>
    <source>
        <strain evidence="1">L3_128_245G1_dasL3_128_245G1_concoct_49</strain>
    </source>
</reference>
<dbReference type="Pfam" id="PF06013">
    <property type="entry name" value="WXG100"/>
    <property type="match status" value="1"/>
</dbReference>
<name>A0A943GMW3_9ACTN</name>
<dbReference type="InterPro" id="IPR036689">
    <property type="entry name" value="ESAT-6-like_sf"/>
</dbReference>
<sequence length="111" mass="11692">MATGEIIVDREQALSTVEGYDSEARELKAINDSIAAVSSALEGAWEGRAAASAMETLAEASSYMASAQDSLLRHSGYVKQGADTFMDMDKAIAASSQSATPACGEISRYIY</sequence>
<comment type="caution">
    <text evidence="1">The sequence shown here is derived from an EMBL/GenBank/DDBJ whole genome shotgun (WGS) entry which is preliminary data.</text>
</comment>
<proteinExistence type="predicted"/>
<accession>A0A943GMW3</accession>
<dbReference type="EMBL" id="JAGZJA010000005">
    <property type="protein sequence ID" value="MBS5146965.1"/>
    <property type="molecule type" value="Genomic_DNA"/>
</dbReference>
<gene>
    <name evidence="1" type="ORF">KHY67_04610</name>
</gene>
<dbReference type="Proteomes" id="UP000738879">
    <property type="component" value="Unassembled WGS sequence"/>
</dbReference>
<evidence type="ECO:0000313" key="2">
    <source>
        <dbReference type="Proteomes" id="UP000738879"/>
    </source>
</evidence>
<dbReference type="AlphaFoldDB" id="A0A943GMW3"/>
<organism evidence="1 2">
    <name type="scientific">Collinsella intestinalis</name>
    <dbReference type="NCBI Taxonomy" id="147207"/>
    <lineage>
        <taxon>Bacteria</taxon>
        <taxon>Bacillati</taxon>
        <taxon>Actinomycetota</taxon>
        <taxon>Coriobacteriia</taxon>
        <taxon>Coriobacteriales</taxon>
        <taxon>Coriobacteriaceae</taxon>
        <taxon>Collinsella</taxon>
    </lineage>
</organism>